<dbReference type="InterPro" id="IPR029058">
    <property type="entry name" value="AB_hydrolase_fold"/>
</dbReference>
<evidence type="ECO:0000259" key="3">
    <source>
        <dbReference type="Pfam" id="PF00561"/>
    </source>
</evidence>
<organism evidence="4">
    <name type="scientific">Pseudogemmatithrix spongiicola</name>
    <dbReference type="NCBI Taxonomy" id="3062599"/>
    <lineage>
        <taxon>Bacteria</taxon>
        <taxon>Pseudomonadati</taxon>
        <taxon>Gemmatimonadota</taxon>
        <taxon>Gemmatimonadia</taxon>
        <taxon>Gemmatimonadales</taxon>
        <taxon>Gemmatimonadaceae</taxon>
        <taxon>Pseudogemmatithrix</taxon>
    </lineage>
</organism>
<evidence type="ECO:0000256" key="1">
    <source>
        <dbReference type="ARBA" id="ARBA00022801"/>
    </source>
</evidence>
<dbReference type="GO" id="GO:0016020">
    <property type="term" value="C:membrane"/>
    <property type="evidence" value="ECO:0007669"/>
    <property type="project" value="TreeGrafter"/>
</dbReference>
<feature type="chain" id="PRO_5041358289" evidence="2">
    <location>
        <begin position="20"/>
        <end position="289"/>
    </location>
</feature>
<protein>
    <submittedName>
        <fullName evidence="4">Alpha/beta hydrolase</fullName>
    </submittedName>
</protein>
<dbReference type="PANTHER" id="PTHR43798:SF31">
    <property type="entry name" value="AB HYDROLASE SUPERFAMILY PROTEIN YCLE"/>
    <property type="match status" value="1"/>
</dbReference>
<evidence type="ECO:0000313" key="4">
    <source>
        <dbReference type="EMBL" id="WKW11068.1"/>
    </source>
</evidence>
<accession>A0AA49Q3P4</accession>
<name>A0AA49Q3P4_9BACT</name>
<evidence type="ECO:0000313" key="5">
    <source>
        <dbReference type="EMBL" id="WKW13978.1"/>
    </source>
</evidence>
<evidence type="ECO:0000256" key="2">
    <source>
        <dbReference type="SAM" id="SignalP"/>
    </source>
</evidence>
<dbReference type="PANTHER" id="PTHR43798">
    <property type="entry name" value="MONOACYLGLYCEROL LIPASE"/>
    <property type="match status" value="1"/>
</dbReference>
<evidence type="ECO:0000313" key="6">
    <source>
        <dbReference type="Proteomes" id="UP001229955"/>
    </source>
</evidence>
<proteinExistence type="predicted"/>
<keyword evidence="2" id="KW-0732">Signal</keyword>
<dbReference type="KEGG" id="pspc:Strain318_000303"/>
<keyword evidence="1 4" id="KW-0378">Hydrolase</keyword>
<accession>A0AA49Q633</accession>
<feature type="signal peptide" evidence="2">
    <location>
        <begin position="1"/>
        <end position="19"/>
    </location>
</feature>
<dbReference type="EMBL" id="CP130613">
    <property type="protein sequence ID" value="WKW13978.1"/>
    <property type="molecule type" value="Genomic_DNA"/>
</dbReference>
<dbReference type="Proteomes" id="UP001229955">
    <property type="component" value="Chromosome"/>
</dbReference>
<dbReference type="SUPFAM" id="SSF53474">
    <property type="entry name" value="alpha/beta-Hydrolases"/>
    <property type="match status" value="1"/>
</dbReference>
<keyword evidence="6" id="KW-1185">Reference proteome</keyword>
<dbReference type="RefSeq" id="WP_367886773.1">
    <property type="nucleotide sequence ID" value="NZ_CP130612.1"/>
</dbReference>
<dbReference type="AlphaFoldDB" id="A0AA49Q3P4"/>
<reference evidence="4" key="1">
    <citation type="submission" date="2023-07" db="EMBL/GenBank/DDBJ databases">
        <authorList>
            <person name="Haufschild T."/>
            <person name="Kallscheuer N."/>
            <person name="Hammer J."/>
            <person name="Kohn T."/>
            <person name="Kabuu M."/>
            <person name="Jogler M."/>
            <person name="Wohfarth N."/>
            <person name="Heuer A."/>
            <person name="Rohde M."/>
            <person name="van Teeseling M.C.F."/>
            <person name="Jogler C."/>
        </authorList>
    </citation>
    <scope>NUCLEOTIDE SEQUENCE</scope>
    <source>
        <strain evidence="4">Strain 138</strain>
        <strain evidence="5">Strain 318</strain>
    </source>
</reference>
<dbReference type="EMBL" id="CP130612">
    <property type="protein sequence ID" value="WKW11068.1"/>
    <property type="molecule type" value="Genomic_DNA"/>
</dbReference>
<feature type="domain" description="AB hydrolase-1" evidence="3">
    <location>
        <begin position="32"/>
        <end position="159"/>
    </location>
</feature>
<dbReference type="Pfam" id="PF00561">
    <property type="entry name" value="Abhydrolase_1"/>
    <property type="match status" value="1"/>
</dbReference>
<gene>
    <name evidence="4" type="ORF">Strain138_000303</name>
    <name evidence="5" type="ORF">Strain318_000303</name>
</gene>
<dbReference type="InterPro" id="IPR000073">
    <property type="entry name" value="AB_hydrolase_1"/>
</dbReference>
<sequence length="289" mass="32193">MFRSIVTAALLAATPALHAQEPFRVDVVGNGPPMLLIPGLTNSGEVWRATAAEFAKDHQVHVFSLAGFAGVPPIATDTGWLRMQREAIVAYVRERRLEKPVIVGHSLGGFLALWIAADHPDLPGAVVNIDGMPFFGTLMNPNATRETMRPMAAQMHRMMMSPGARENYMRMQDAQLKMMARDTAAHAMLARHGRDSDMGTMAVAMHDMYVEDLRADLARVRVPVLNVHAWAAYATMGQSREGLERIAANQYASLATQRLRIHDTAYHFIMLDEPAWLHREMREFLASPR</sequence>
<dbReference type="InterPro" id="IPR050266">
    <property type="entry name" value="AB_hydrolase_sf"/>
</dbReference>
<dbReference type="GO" id="GO:0016787">
    <property type="term" value="F:hydrolase activity"/>
    <property type="evidence" value="ECO:0007669"/>
    <property type="project" value="UniProtKB-KW"/>
</dbReference>
<dbReference type="Gene3D" id="3.40.50.1820">
    <property type="entry name" value="alpha/beta hydrolase"/>
    <property type="match status" value="1"/>
</dbReference>